<feature type="compositionally biased region" description="Low complexity" evidence="1">
    <location>
        <begin position="1"/>
        <end position="19"/>
    </location>
</feature>
<dbReference type="EMBL" id="LZPO01027354">
    <property type="protein sequence ID" value="OBS79157.1"/>
    <property type="molecule type" value="Genomic_DNA"/>
</dbReference>
<reference evidence="2 3" key="1">
    <citation type="submission" date="2016-06" db="EMBL/GenBank/DDBJ databases">
        <title>The Draft Genome Sequence and Annotation of the Desert Woodrat Neotoma lepida.</title>
        <authorList>
            <person name="Campbell M."/>
            <person name="Oakeson K.F."/>
            <person name="Yandell M."/>
            <person name="Halpert J.R."/>
            <person name="Dearing D."/>
        </authorList>
    </citation>
    <scope>NUCLEOTIDE SEQUENCE [LARGE SCALE GENOMIC DNA]</scope>
    <source>
        <strain evidence="2">417</strain>
        <tissue evidence="2">Liver</tissue>
    </source>
</reference>
<name>A0A1A6HN52_NEOLE</name>
<sequence>GQPGTRGFPGFPGPIGLDGKPVSGLTLGGHPGPKGETGLVGPRGQPVGTSGTKGRKGSVWRVPTPATDDLLSALCLVVIVSMCMEPDSYGLVCLLNKHLRVS</sequence>
<comment type="caution">
    <text evidence="2">The sequence shown here is derived from an EMBL/GenBank/DDBJ whole genome shotgun (WGS) entry which is preliminary data.</text>
</comment>
<feature type="non-terminal residue" evidence="2">
    <location>
        <position position="1"/>
    </location>
</feature>
<organism evidence="2 3">
    <name type="scientific">Neotoma lepida</name>
    <name type="common">Desert woodrat</name>
    <dbReference type="NCBI Taxonomy" id="56216"/>
    <lineage>
        <taxon>Eukaryota</taxon>
        <taxon>Metazoa</taxon>
        <taxon>Chordata</taxon>
        <taxon>Craniata</taxon>
        <taxon>Vertebrata</taxon>
        <taxon>Euteleostomi</taxon>
        <taxon>Mammalia</taxon>
        <taxon>Eutheria</taxon>
        <taxon>Euarchontoglires</taxon>
        <taxon>Glires</taxon>
        <taxon>Rodentia</taxon>
        <taxon>Myomorpha</taxon>
        <taxon>Muroidea</taxon>
        <taxon>Cricetidae</taxon>
        <taxon>Neotominae</taxon>
        <taxon>Neotoma</taxon>
    </lineage>
</organism>
<dbReference type="STRING" id="56216.A0A1A6HN52"/>
<evidence type="ECO:0000313" key="2">
    <source>
        <dbReference type="EMBL" id="OBS79157.1"/>
    </source>
</evidence>
<proteinExistence type="predicted"/>
<evidence type="ECO:0000256" key="1">
    <source>
        <dbReference type="SAM" id="MobiDB-lite"/>
    </source>
</evidence>
<feature type="region of interest" description="Disordered" evidence="1">
    <location>
        <begin position="1"/>
        <end position="60"/>
    </location>
</feature>
<evidence type="ECO:0000313" key="3">
    <source>
        <dbReference type="Proteomes" id="UP000092124"/>
    </source>
</evidence>
<gene>
    <name evidence="2" type="ORF">A6R68_18434</name>
</gene>
<accession>A0A1A6HN52</accession>
<dbReference type="Proteomes" id="UP000092124">
    <property type="component" value="Unassembled WGS sequence"/>
</dbReference>
<dbReference type="AlphaFoldDB" id="A0A1A6HN52"/>
<keyword evidence="3" id="KW-1185">Reference proteome</keyword>
<dbReference type="Gene3D" id="1.20.5.320">
    <property type="entry name" value="6-Phosphogluconate Dehydrogenase, domain 3"/>
    <property type="match status" value="1"/>
</dbReference>
<protein>
    <submittedName>
        <fullName evidence="2">Uncharacterized protein</fullName>
    </submittedName>
</protein>